<dbReference type="Pfam" id="PF13614">
    <property type="entry name" value="AAA_31"/>
    <property type="match status" value="1"/>
</dbReference>
<sequence length="92" mass="10628">MVAKPTLFLRHCLKKAARRRDRHFDVSDYDIILFDTASAKNRITSGALLASDYVISPVSMEKFSTKSMSYLSVVLTEMRDQFDRNPELIIVW</sequence>
<evidence type="ECO:0000313" key="3">
    <source>
        <dbReference type="Proteomes" id="UP000294200"/>
    </source>
</evidence>
<dbReference type="SUPFAM" id="SSF52540">
    <property type="entry name" value="P-loop containing nucleoside triphosphate hydrolases"/>
    <property type="match status" value="1"/>
</dbReference>
<dbReference type="EMBL" id="MWML01000705">
    <property type="protein sequence ID" value="TCG02833.1"/>
    <property type="molecule type" value="Genomic_DNA"/>
</dbReference>
<keyword evidence="3" id="KW-1185">Reference proteome</keyword>
<evidence type="ECO:0000259" key="1">
    <source>
        <dbReference type="Pfam" id="PF13614"/>
    </source>
</evidence>
<dbReference type="InterPro" id="IPR025669">
    <property type="entry name" value="AAA_dom"/>
</dbReference>
<dbReference type="Gene3D" id="3.40.50.300">
    <property type="entry name" value="P-loop containing nucleotide triphosphate hydrolases"/>
    <property type="match status" value="1"/>
</dbReference>
<proteinExistence type="predicted"/>
<evidence type="ECO:0000313" key="2">
    <source>
        <dbReference type="EMBL" id="TCG02833.1"/>
    </source>
</evidence>
<gene>
    <name evidence="2" type="ORF">BZM27_52935</name>
</gene>
<name>A0A4R0WYR6_9BURK</name>
<dbReference type="Proteomes" id="UP000294200">
    <property type="component" value="Unassembled WGS sequence"/>
</dbReference>
<protein>
    <recommendedName>
        <fullName evidence="1">AAA domain-containing protein</fullName>
    </recommendedName>
</protein>
<feature type="domain" description="AAA" evidence="1">
    <location>
        <begin position="27"/>
        <end position="85"/>
    </location>
</feature>
<dbReference type="AlphaFoldDB" id="A0A4R0WYR6"/>
<organism evidence="2 3">
    <name type="scientific">Paraburkholderia steynii</name>
    <dbReference type="NCBI Taxonomy" id="1245441"/>
    <lineage>
        <taxon>Bacteria</taxon>
        <taxon>Pseudomonadati</taxon>
        <taxon>Pseudomonadota</taxon>
        <taxon>Betaproteobacteria</taxon>
        <taxon>Burkholderiales</taxon>
        <taxon>Burkholderiaceae</taxon>
        <taxon>Paraburkholderia</taxon>
    </lineage>
</organism>
<comment type="caution">
    <text evidence="2">The sequence shown here is derived from an EMBL/GenBank/DDBJ whole genome shotgun (WGS) entry which is preliminary data.</text>
</comment>
<reference evidence="2 3" key="1">
    <citation type="submission" date="2017-02" db="EMBL/GenBank/DDBJ databases">
        <title>Paraburkholderia sophoroidis sp. nov. and Paraburkholderia steynii sp. nov. rhizobial symbionts of the fynbos legume Hypocalyptus sophoroides.</title>
        <authorList>
            <person name="Steenkamp E.T."/>
            <person name="Beukes C.W."/>
            <person name="Van Zyl E."/>
            <person name="Avontuur J."/>
            <person name="Chan W.Y."/>
            <person name="Hassen A."/>
            <person name="Palmer M."/>
            <person name="Mthombeni L."/>
            <person name="Phalane F."/>
            <person name="Sereme K."/>
            <person name="Venter S.N."/>
        </authorList>
    </citation>
    <scope>NUCLEOTIDE SEQUENCE [LARGE SCALE GENOMIC DNA]</scope>
    <source>
        <strain evidence="2 3">HC1.1ba</strain>
    </source>
</reference>
<dbReference type="InterPro" id="IPR027417">
    <property type="entry name" value="P-loop_NTPase"/>
</dbReference>
<accession>A0A4R0WYR6</accession>